<evidence type="ECO:0000313" key="3">
    <source>
        <dbReference type="Proteomes" id="UP001519288"/>
    </source>
</evidence>
<evidence type="ECO:0000256" key="1">
    <source>
        <dbReference type="SAM" id="SignalP"/>
    </source>
</evidence>
<dbReference type="EMBL" id="JAGGLD010000004">
    <property type="protein sequence ID" value="MBP2001523.1"/>
    <property type="molecule type" value="Genomic_DNA"/>
</dbReference>
<gene>
    <name evidence="2" type="ORF">J2Z69_002568</name>
</gene>
<keyword evidence="3" id="KW-1185">Reference proteome</keyword>
<reference evidence="2 3" key="1">
    <citation type="submission" date="2021-03" db="EMBL/GenBank/DDBJ databases">
        <title>Genomic Encyclopedia of Type Strains, Phase IV (KMG-IV): sequencing the most valuable type-strain genomes for metagenomic binning, comparative biology and taxonomic classification.</title>
        <authorList>
            <person name="Goeker M."/>
        </authorList>
    </citation>
    <scope>NUCLEOTIDE SEQUENCE [LARGE SCALE GENOMIC DNA]</scope>
    <source>
        <strain evidence="2 3">DSM 26806</strain>
    </source>
</reference>
<name>A0ABS4JIJ7_9BACL</name>
<proteinExistence type="predicted"/>
<sequence>MKSRYQHKLLAAALLSTALLPNFPSVALGAASPITSATQALIQQTATTADPALKNRIVTSFETLTSLLAQEGILDNSIKEVHNANEQLKKTTLDALKWIDADRIKQLETKLKQTEEQYKPLFILYKTVSGTKNATAQLKLAVQLAHEDVRRKEQQLKNARIARDTTIKGYREAIANTEMYNTKIKSTKTSISLTTKRYAAEWSDFKPILKKKDTKQVADSLVTLGSLALKINEDKKIIQSLENQISLVIAKVKSQLAAPAK</sequence>
<accession>A0ABS4JIJ7</accession>
<feature type="chain" id="PRO_5045245638" description="SbsC C-terminal domain-containing protein" evidence="1">
    <location>
        <begin position="28"/>
        <end position="261"/>
    </location>
</feature>
<keyword evidence="1" id="KW-0732">Signal</keyword>
<dbReference type="Proteomes" id="UP001519288">
    <property type="component" value="Unassembled WGS sequence"/>
</dbReference>
<feature type="signal peptide" evidence="1">
    <location>
        <begin position="1"/>
        <end position="27"/>
    </location>
</feature>
<dbReference type="RefSeq" id="WP_209863018.1">
    <property type="nucleotide sequence ID" value="NZ_JAGGLD010000004.1"/>
</dbReference>
<protein>
    <recommendedName>
        <fullName evidence="4">SbsC C-terminal domain-containing protein</fullName>
    </recommendedName>
</protein>
<evidence type="ECO:0000313" key="2">
    <source>
        <dbReference type="EMBL" id="MBP2001523.1"/>
    </source>
</evidence>
<organism evidence="2 3">
    <name type="scientific">Paenibacillus shirakamiensis</name>
    <dbReference type="NCBI Taxonomy" id="1265935"/>
    <lineage>
        <taxon>Bacteria</taxon>
        <taxon>Bacillati</taxon>
        <taxon>Bacillota</taxon>
        <taxon>Bacilli</taxon>
        <taxon>Bacillales</taxon>
        <taxon>Paenibacillaceae</taxon>
        <taxon>Paenibacillus</taxon>
    </lineage>
</organism>
<evidence type="ECO:0008006" key="4">
    <source>
        <dbReference type="Google" id="ProtNLM"/>
    </source>
</evidence>
<comment type="caution">
    <text evidence="2">The sequence shown here is derived from an EMBL/GenBank/DDBJ whole genome shotgun (WGS) entry which is preliminary data.</text>
</comment>